<gene>
    <name evidence="3" type="ORF">EH165_00790</name>
</gene>
<proteinExistence type="predicted"/>
<feature type="transmembrane region" description="Helical" evidence="1">
    <location>
        <begin position="21"/>
        <end position="41"/>
    </location>
</feature>
<feature type="domain" description="Low molecular weight protein antigen 6 PH" evidence="2">
    <location>
        <begin position="67"/>
        <end position="139"/>
    </location>
</feature>
<dbReference type="RefSeq" id="WP_124797608.1">
    <property type="nucleotide sequence ID" value="NZ_CP034170.1"/>
</dbReference>
<keyword evidence="1" id="KW-1133">Transmembrane helix</keyword>
<reference evidence="3 4" key="2">
    <citation type="submission" date="2018-12" db="EMBL/GenBank/DDBJ databases">
        <title>Nakamurella antarcticus sp. nov., isolated from Antarctica South Shetland Islands soil.</title>
        <authorList>
            <person name="Peng F."/>
        </authorList>
    </citation>
    <scope>NUCLEOTIDE SEQUENCE [LARGE SCALE GENOMIC DNA]</scope>
    <source>
        <strain evidence="3 4">S14-144</strain>
    </source>
</reference>
<sequence>MSEPIAAPPGNSQHIWGPQTVLLVAGGALTAGAIVWSLLAVNSVDKLVTGAAVLIFALMTGVGLMMRQRLTVSASGLVIGTALGRVTVTWAQVAAISTPQRSRLGVSSRTLEIDLDDDGLLVFGKVDLGADPTEVAAALLSLWAANKRA</sequence>
<reference evidence="3 4" key="1">
    <citation type="submission" date="2018-11" db="EMBL/GenBank/DDBJ databases">
        <authorList>
            <person name="Da X."/>
        </authorList>
    </citation>
    <scope>NUCLEOTIDE SEQUENCE [LARGE SCALE GENOMIC DNA]</scope>
    <source>
        <strain evidence="3 4">S14-144</strain>
    </source>
</reference>
<dbReference type="OrthoDB" id="3213712at2"/>
<protein>
    <submittedName>
        <fullName evidence="3">PH domain-containing protein</fullName>
    </submittedName>
</protein>
<name>A0A3G8ZI13_9ACTN</name>
<organism evidence="3 4">
    <name type="scientific">Nakamurella antarctica</name>
    <dbReference type="NCBI Taxonomy" id="1902245"/>
    <lineage>
        <taxon>Bacteria</taxon>
        <taxon>Bacillati</taxon>
        <taxon>Actinomycetota</taxon>
        <taxon>Actinomycetes</taxon>
        <taxon>Nakamurellales</taxon>
        <taxon>Nakamurellaceae</taxon>
        <taxon>Nakamurella</taxon>
    </lineage>
</organism>
<accession>A0A3G8ZI13</accession>
<evidence type="ECO:0000259" key="2">
    <source>
        <dbReference type="Pfam" id="PF10756"/>
    </source>
</evidence>
<evidence type="ECO:0000256" key="1">
    <source>
        <dbReference type="SAM" id="Phobius"/>
    </source>
</evidence>
<dbReference type="Pfam" id="PF10756">
    <property type="entry name" value="bPH_6"/>
    <property type="match status" value="1"/>
</dbReference>
<dbReference type="Proteomes" id="UP000268084">
    <property type="component" value="Chromosome"/>
</dbReference>
<dbReference type="KEGG" id="nak:EH165_00790"/>
<feature type="transmembrane region" description="Helical" evidence="1">
    <location>
        <begin position="47"/>
        <end position="66"/>
    </location>
</feature>
<dbReference type="InterPro" id="IPR019692">
    <property type="entry name" value="CFP-6_PH"/>
</dbReference>
<evidence type="ECO:0000313" key="4">
    <source>
        <dbReference type="Proteomes" id="UP000268084"/>
    </source>
</evidence>
<keyword evidence="4" id="KW-1185">Reference proteome</keyword>
<keyword evidence="1" id="KW-0472">Membrane</keyword>
<dbReference type="AlphaFoldDB" id="A0A3G8ZI13"/>
<keyword evidence="1" id="KW-0812">Transmembrane</keyword>
<dbReference type="EMBL" id="CP034170">
    <property type="protein sequence ID" value="AZI56923.1"/>
    <property type="molecule type" value="Genomic_DNA"/>
</dbReference>
<evidence type="ECO:0000313" key="3">
    <source>
        <dbReference type="EMBL" id="AZI56923.1"/>
    </source>
</evidence>